<dbReference type="AlphaFoldDB" id="X1BY66"/>
<sequence length="120" mass="13725">MVVCRYYRAKRGKGGSFPGPVWSFFMHFHPQCWIDQAIAALESKPVVETRGRKKLPMADEVRAARLKILMRRAAVTQRIRIEMAKVAGEQNIDRIIHLGGELNKLKEEIEPLGGVPESWR</sequence>
<name>X1BY66_9ZZZZ</name>
<protein>
    <submittedName>
        <fullName evidence="1">Uncharacterized protein</fullName>
    </submittedName>
</protein>
<proteinExistence type="predicted"/>
<gene>
    <name evidence="1" type="ORF">S01H4_25007</name>
</gene>
<dbReference type="EMBL" id="BART01011841">
    <property type="protein sequence ID" value="GAG89138.1"/>
    <property type="molecule type" value="Genomic_DNA"/>
</dbReference>
<evidence type="ECO:0000313" key="1">
    <source>
        <dbReference type="EMBL" id="GAG89138.1"/>
    </source>
</evidence>
<accession>X1BY66</accession>
<reference evidence="1" key="1">
    <citation type="journal article" date="2014" name="Front. Microbiol.">
        <title>High frequency of phylogenetically diverse reductive dehalogenase-homologous genes in deep subseafloor sedimentary metagenomes.</title>
        <authorList>
            <person name="Kawai M."/>
            <person name="Futagami T."/>
            <person name="Toyoda A."/>
            <person name="Takaki Y."/>
            <person name="Nishi S."/>
            <person name="Hori S."/>
            <person name="Arai W."/>
            <person name="Tsubouchi T."/>
            <person name="Morono Y."/>
            <person name="Uchiyama I."/>
            <person name="Ito T."/>
            <person name="Fujiyama A."/>
            <person name="Inagaki F."/>
            <person name="Takami H."/>
        </authorList>
    </citation>
    <scope>NUCLEOTIDE SEQUENCE</scope>
    <source>
        <strain evidence="1">Expedition CK06-06</strain>
    </source>
</reference>
<organism evidence="1">
    <name type="scientific">marine sediment metagenome</name>
    <dbReference type="NCBI Taxonomy" id="412755"/>
    <lineage>
        <taxon>unclassified sequences</taxon>
        <taxon>metagenomes</taxon>
        <taxon>ecological metagenomes</taxon>
    </lineage>
</organism>
<comment type="caution">
    <text evidence="1">The sequence shown here is derived from an EMBL/GenBank/DDBJ whole genome shotgun (WGS) entry which is preliminary data.</text>
</comment>